<dbReference type="AlphaFoldDB" id="A0A1G9KWP8"/>
<gene>
    <name evidence="3" type="ORF">SAMN04488502_101154</name>
</gene>
<accession>A0A1G9KWP8</accession>
<evidence type="ECO:0000313" key="4">
    <source>
        <dbReference type="Proteomes" id="UP000214880"/>
    </source>
</evidence>
<feature type="chain" id="PRO_5011672949" evidence="2">
    <location>
        <begin position="21"/>
        <end position="386"/>
    </location>
</feature>
<feature type="transmembrane region" description="Helical" evidence="1">
    <location>
        <begin position="97"/>
        <end position="114"/>
    </location>
</feature>
<proteinExistence type="predicted"/>
<protein>
    <submittedName>
        <fullName evidence="3">Stage III sporulation protein AE</fullName>
    </submittedName>
</protein>
<dbReference type="InterPro" id="IPR014194">
    <property type="entry name" value="Spore_III_AE"/>
</dbReference>
<feature type="transmembrane region" description="Helical" evidence="1">
    <location>
        <begin position="167"/>
        <end position="190"/>
    </location>
</feature>
<keyword evidence="1" id="KW-0812">Transmembrane</keyword>
<feature type="transmembrane region" description="Helical" evidence="1">
    <location>
        <begin position="302"/>
        <end position="335"/>
    </location>
</feature>
<evidence type="ECO:0000256" key="1">
    <source>
        <dbReference type="SAM" id="Phobius"/>
    </source>
</evidence>
<feature type="transmembrane region" description="Helical" evidence="1">
    <location>
        <begin position="355"/>
        <end position="385"/>
    </location>
</feature>
<dbReference type="EMBL" id="FNHB01000001">
    <property type="protein sequence ID" value="SDL54131.1"/>
    <property type="molecule type" value="Genomic_DNA"/>
</dbReference>
<organism evidence="3 4">
    <name type="scientific">Dendrosporobacter quercicolus</name>
    <dbReference type="NCBI Taxonomy" id="146817"/>
    <lineage>
        <taxon>Bacteria</taxon>
        <taxon>Bacillati</taxon>
        <taxon>Bacillota</taxon>
        <taxon>Negativicutes</taxon>
        <taxon>Selenomonadales</taxon>
        <taxon>Sporomusaceae</taxon>
        <taxon>Dendrosporobacter</taxon>
    </lineage>
</organism>
<feature type="signal peptide" evidence="2">
    <location>
        <begin position="1"/>
        <end position="20"/>
    </location>
</feature>
<name>A0A1G9KWP8_9FIRM</name>
<keyword evidence="4" id="KW-1185">Reference proteome</keyword>
<feature type="transmembrane region" description="Helical" evidence="1">
    <location>
        <begin position="202"/>
        <end position="219"/>
    </location>
</feature>
<dbReference type="Proteomes" id="UP000214880">
    <property type="component" value="Unassembled WGS sequence"/>
</dbReference>
<evidence type="ECO:0000313" key="3">
    <source>
        <dbReference type="EMBL" id="SDL54131.1"/>
    </source>
</evidence>
<sequence length="386" mass="41197">MRILIIAVLALVLAAGGAAANPLESDEINKQLFDQLSTDQVNQFITAINRELNEDIPLLNSDTVKEIATRGVALDWDSLWRSAAAKFFKEMAVNMHLMGKLLFLAVLCVLLQNLQSSFEQSGISVLAYSVCFIFLSVIALTAFYHAITLARDTIGHMVSFMEALLPLMISLLAGVGALTSAALLTPLMLFVISAVSVVVKNVILPLLLITSVLDCVNYLSDKYRLGNLTSLFKQTGMMILGFTMVVFIGIITVQGVAGGVADGITLRTAKYATTTFIPVVGKMFADTVELVMGASLLLKNAVGIFGVIVVAAICALPLIKLLSLVAIVKVTGALVQPMGDDRMGRCLDAMGNNLLLVFGALLTVVLMFFLAITMIIGAGSAAMMLR</sequence>
<keyword evidence="1" id="KW-1133">Transmembrane helix</keyword>
<evidence type="ECO:0000256" key="2">
    <source>
        <dbReference type="SAM" id="SignalP"/>
    </source>
</evidence>
<dbReference type="NCBIfam" id="TIGR02829">
    <property type="entry name" value="spore_III_AE"/>
    <property type="match status" value="1"/>
</dbReference>
<dbReference type="OrthoDB" id="2373222at2"/>
<dbReference type="Pfam" id="PF09546">
    <property type="entry name" value="Spore_III_AE"/>
    <property type="match status" value="1"/>
</dbReference>
<keyword evidence="1" id="KW-0472">Membrane</keyword>
<feature type="transmembrane region" description="Helical" evidence="1">
    <location>
        <begin position="126"/>
        <end position="147"/>
    </location>
</feature>
<dbReference type="STRING" id="146817.SAMN04488502_101154"/>
<keyword evidence="2" id="KW-0732">Signal</keyword>
<feature type="transmembrane region" description="Helical" evidence="1">
    <location>
        <begin position="239"/>
        <end position="261"/>
    </location>
</feature>
<reference evidence="3 4" key="1">
    <citation type="submission" date="2016-10" db="EMBL/GenBank/DDBJ databases">
        <authorList>
            <person name="de Groot N.N."/>
        </authorList>
    </citation>
    <scope>NUCLEOTIDE SEQUENCE [LARGE SCALE GENOMIC DNA]</scope>
    <source>
        <strain evidence="3 4">DSM 1736</strain>
    </source>
</reference>